<dbReference type="AlphaFoldDB" id="A0A059L5I8"/>
<dbReference type="PANTHER" id="PTHR31642:SF310">
    <property type="entry name" value="FATTY ALCOHOL:CAFFEOYL-COA ACYLTRANSFERASE"/>
    <property type="match status" value="1"/>
</dbReference>
<name>A0A059L5I8_9PSED</name>
<sequence>MIVAGERKLAPLLLNGIDLMLESWADYVMVYPYSLDAEKFISCLKSALDINPYFSGRKFSKDGLEVFISGANEGVLLEVQEFDEKLPSAFLRNEYDGFELFCDRTFREQHRLSRSSFKHPLFQLKLSMFQGASVLGISAWHSLTDGSTFFNFIQLMSKLYRGDEVSELLPDFSRLDPGSCNEAPDAVVDLWSPSETLRGGVTFAEVTFILNEGFINGIVGDFDCVGFMRYDYIIAHAWKHIVASMVLDIDSHVSLYPVYDARQLTSMGSNYVGNLLCYPSIQLTSSGIAGMALDELSDLIREGTFDLVVKGDDLLAELQDVATFTQQNARGRYLLAPLYESLNGNGLLFNNLMAMPYQRFDFGMGGPSHIDVPLSDPIRFVQLLPCPHQPGCLVMKVNLPEVELRLFSENYQKELFE</sequence>
<accession>A0A059L5I8</accession>
<evidence type="ECO:0000256" key="1">
    <source>
        <dbReference type="ARBA" id="ARBA00022679"/>
    </source>
</evidence>
<dbReference type="eggNOG" id="ENOG5034BDH">
    <property type="taxonomic scope" value="Bacteria"/>
</dbReference>
<dbReference type="Proteomes" id="UP000026739">
    <property type="component" value="Unassembled WGS sequence"/>
</dbReference>
<dbReference type="PANTHER" id="PTHR31642">
    <property type="entry name" value="TRICHOTHECENE 3-O-ACETYLTRANSFERASE"/>
    <property type="match status" value="1"/>
</dbReference>
<evidence type="ECO:0000313" key="2">
    <source>
        <dbReference type="EMBL" id="KDD69583.1"/>
    </source>
</evidence>
<protein>
    <recommendedName>
        <fullName evidence="4">Transferase</fullName>
    </recommendedName>
</protein>
<organism evidence="2 3">
    <name type="scientific">Pseudomonas mandelii PD30</name>
    <dbReference type="NCBI Taxonomy" id="1419583"/>
    <lineage>
        <taxon>Bacteria</taxon>
        <taxon>Pseudomonadati</taxon>
        <taxon>Pseudomonadota</taxon>
        <taxon>Gammaproteobacteria</taxon>
        <taxon>Pseudomonadales</taxon>
        <taxon>Pseudomonadaceae</taxon>
        <taxon>Pseudomonas</taxon>
    </lineage>
</organism>
<dbReference type="Gene3D" id="3.30.559.10">
    <property type="entry name" value="Chloramphenicol acetyltransferase-like domain"/>
    <property type="match status" value="2"/>
</dbReference>
<gene>
    <name evidence="2" type="ORF">V466_08870</name>
</gene>
<dbReference type="InterPro" id="IPR050317">
    <property type="entry name" value="Plant_Fungal_Acyltransferase"/>
</dbReference>
<proteinExistence type="predicted"/>
<dbReference type="RefSeq" id="WP_033056069.1">
    <property type="nucleotide sequence ID" value="NZ_AZQQ01000066.1"/>
</dbReference>
<comment type="caution">
    <text evidence="2">The sequence shown here is derived from an EMBL/GenBank/DDBJ whole genome shotgun (WGS) entry which is preliminary data.</text>
</comment>
<evidence type="ECO:0000313" key="3">
    <source>
        <dbReference type="Proteomes" id="UP000026739"/>
    </source>
</evidence>
<dbReference type="EMBL" id="AZQQ01000066">
    <property type="protein sequence ID" value="KDD69583.1"/>
    <property type="molecule type" value="Genomic_DNA"/>
</dbReference>
<reference evidence="2 3" key="1">
    <citation type="submission" date="2013-12" db="EMBL/GenBank/DDBJ databases">
        <authorList>
            <person name="Formusa P.A."/>
            <person name="Habash M."/>
            <person name="Lee H."/>
            <person name="Trevors J.T."/>
        </authorList>
    </citation>
    <scope>NUCLEOTIDE SEQUENCE [LARGE SCALE GENOMIC DNA]</scope>
    <source>
        <strain evidence="2 3">PD30</strain>
    </source>
</reference>
<keyword evidence="1" id="KW-0808">Transferase</keyword>
<dbReference type="InterPro" id="IPR023213">
    <property type="entry name" value="CAT-like_dom_sf"/>
</dbReference>
<dbReference type="GO" id="GO:0016747">
    <property type="term" value="F:acyltransferase activity, transferring groups other than amino-acyl groups"/>
    <property type="evidence" value="ECO:0007669"/>
    <property type="project" value="TreeGrafter"/>
</dbReference>
<evidence type="ECO:0008006" key="4">
    <source>
        <dbReference type="Google" id="ProtNLM"/>
    </source>
</evidence>